<evidence type="ECO:0000313" key="11">
    <source>
        <dbReference type="EMBL" id="KAF6364751.1"/>
    </source>
</evidence>
<dbReference type="GO" id="GO:0002504">
    <property type="term" value="P:antigen processing and presentation of peptide or polysaccharide antigen via MHC class II"/>
    <property type="evidence" value="ECO:0007669"/>
    <property type="project" value="UniProtKB-KW"/>
</dbReference>
<protein>
    <recommendedName>
        <fullName evidence="10">MHC class II beta chain N-terminal domain-containing protein</fullName>
    </recommendedName>
</protein>
<keyword evidence="9" id="KW-0732">Signal</keyword>
<gene>
    <name evidence="11" type="ORF">mRhiFer1_009875</name>
</gene>
<dbReference type="GO" id="GO:0002250">
    <property type="term" value="P:adaptive immune response"/>
    <property type="evidence" value="ECO:0007669"/>
    <property type="project" value="UniProtKB-KW"/>
</dbReference>
<dbReference type="SUPFAM" id="SSF54452">
    <property type="entry name" value="MHC antigen-recognition domain"/>
    <property type="match status" value="1"/>
</dbReference>
<evidence type="ECO:0000256" key="4">
    <source>
        <dbReference type="ARBA" id="ARBA00022989"/>
    </source>
</evidence>
<keyword evidence="7" id="KW-0325">Glycoprotein</keyword>
<comment type="subcellular location">
    <subcellularLocation>
        <location evidence="1">Membrane</location>
        <topology evidence="1">Single-pass type I membrane protein</topology>
    </subcellularLocation>
</comment>
<dbReference type="Pfam" id="PF00969">
    <property type="entry name" value="MHC_II_beta"/>
    <property type="match status" value="1"/>
</dbReference>
<dbReference type="PANTHER" id="PTHR19944:SF101">
    <property type="entry name" value="HLA CLASS II HISTOCOMPATIBILITY ANTIGEN, DQ BETA 1 CHAIN"/>
    <property type="match status" value="1"/>
</dbReference>
<feature type="signal peptide" evidence="9">
    <location>
        <begin position="1"/>
        <end position="32"/>
    </location>
</feature>
<sequence>MSGTMALWIPRGLWTAAVMVTLVVLSAPVTEGRDSPQDIVLQFKGMCYYTNGTQRVRLVTRYVYNREEYARYDSDVGEYRAVTERGRPAAEYFNSQKDVCSGPKAFCCFISPPHRLFKRSTSKPFTCLYSFYHN</sequence>
<comment type="caution">
    <text evidence="11">The sequence shown here is derived from an EMBL/GenBank/DDBJ whole genome shotgun (WGS) entry which is preliminary data.</text>
</comment>
<keyword evidence="3" id="KW-0391">Immunity</keyword>
<keyword evidence="8" id="KW-0491">MHC II</keyword>
<evidence type="ECO:0000256" key="8">
    <source>
        <dbReference type="ARBA" id="ARBA00023182"/>
    </source>
</evidence>
<dbReference type="InterPro" id="IPR000353">
    <property type="entry name" value="MHC_II_b_N"/>
</dbReference>
<evidence type="ECO:0000256" key="6">
    <source>
        <dbReference type="ARBA" id="ARBA00023136"/>
    </source>
</evidence>
<feature type="chain" id="PRO_5029447330" description="MHC class II beta chain N-terminal domain-containing protein" evidence="9">
    <location>
        <begin position="33"/>
        <end position="134"/>
    </location>
</feature>
<keyword evidence="6" id="KW-0472">Membrane</keyword>
<dbReference type="InterPro" id="IPR050160">
    <property type="entry name" value="MHC/Immunoglobulin"/>
</dbReference>
<evidence type="ECO:0000256" key="3">
    <source>
        <dbReference type="ARBA" id="ARBA00022859"/>
    </source>
</evidence>
<feature type="domain" description="MHC class II beta chain N-terminal" evidence="10">
    <location>
        <begin position="45"/>
        <end position="119"/>
    </location>
</feature>
<keyword evidence="5" id="KW-1064">Adaptive immunity</keyword>
<dbReference type="GO" id="GO:0042613">
    <property type="term" value="C:MHC class II protein complex"/>
    <property type="evidence" value="ECO:0007669"/>
    <property type="project" value="UniProtKB-KW"/>
</dbReference>
<evidence type="ECO:0000256" key="7">
    <source>
        <dbReference type="ARBA" id="ARBA00023180"/>
    </source>
</evidence>
<evidence type="ECO:0000313" key="12">
    <source>
        <dbReference type="Proteomes" id="UP000585614"/>
    </source>
</evidence>
<evidence type="ECO:0000256" key="2">
    <source>
        <dbReference type="ARBA" id="ARBA00022692"/>
    </source>
</evidence>
<dbReference type="InterPro" id="IPR014745">
    <property type="entry name" value="MHC_II_a/b_N"/>
</dbReference>
<evidence type="ECO:0000256" key="9">
    <source>
        <dbReference type="SAM" id="SignalP"/>
    </source>
</evidence>
<reference evidence="11 12" key="1">
    <citation type="journal article" date="2020" name="Nature">
        <title>Six reference-quality genomes reveal evolution of bat adaptations.</title>
        <authorList>
            <person name="Jebb D."/>
            <person name="Huang Z."/>
            <person name="Pippel M."/>
            <person name="Hughes G.M."/>
            <person name="Lavrichenko K."/>
            <person name="Devanna P."/>
            <person name="Winkler S."/>
            <person name="Jermiin L.S."/>
            <person name="Skirmuntt E.C."/>
            <person name="Katzourakis A."/>
            <person name="Burkitt-Gray L."/>
            <person name="Ray D.A."/>
            <person name="Sullivan K.A.M."/>
            <person name="Roscito J.G."/>
            <person name="Kirilenko B.M."/>
            <person name="Davalos L.M."/>
            <person name="Corthals A.P."/>
            <person name="Power M.L."/>
            <person name="Jones G."/>
            <person name="Ransome R.D."/>
            <person name="Dechmann D.K.N."/>
            <person name="Locatelli A.G."/>
            <person name="Puechmaille S.J."/>
            <person name="Fedrigo O."/>
            <person name="Jarvis E.D."/>
            <person name="Hiller M."/>
            <person name="Vernes S.C."/>
            <person name="Myers E.W."/>
            <person name="Teeling E.C."/>
        </authorList>
    </citation>
    <scope>NUCLEOTIDE SEQUENCE [LARGE SCALE GENOMIC DNA]</scope>
    <source>
        <strain evidence="11">MRhiFer1</strain>
        <tissue evidence="11">Lung</tissue>
    </source>
</reference>
<dbReference type="FunFam" id="3.10.320.10:FF:000001">
    <property type="entry name" value="HLA class II histocompatibility antigen, DRB1-1 beta chain"/>
    <property type="match status" value="1"/>
</dbReference>
<accession>A0A7J7YRX0</accession>
<evidence type="ECO:0000259" key="10">
    <source>
        <dbReference type="SMART" id="SM00921"/>
    </source>
</evidence>
<organism evidence="11 12">
    <name type="scientific">Rhinolophus ferrumequinum</name>
    <name type="common">Greater horseshoe bat</name>
    <dbReference type="NCBI Taxonomy" id="59479"/>
    <lineage>
        <taxon>Eukaryota</taxon>
        <taxon>Metazoa</taxon>
        <taxon>Chordata</taxon>
        <taxon>Craniata</taxon>
        <taxon>Vertebrata</taxon>
        <taxon>Euteleostomi</taxon>
        <taxon>Mammalia</taxon>
        <taxon>Eutheria</taxon>
        <taxon>Laurasiatheria</taxon>
        <taxon>Chiroptera</taxon>
        <taxon>Yinpterochiroptera</taxon>
        <taxon>Rhinolophoidea</taxon>
        <taxon>Rhinolophidae</taxon>
        <taxon>Rhinolophinae</taxon>
        <taxon>Rhinolophus</taxon>
    </lineage>
</organism>
<keyword evidence="2" id="KW-0812">Transmembrane</keyword>
<dbReference type="PANTHER" id="PTHR19944">
    <property type="entry name" value="MHC CLASS II-RELATED"/>
    <property type="match status" value="1"/>
</dbReference>
<dbReference type="Gene3D" id="3.10.320.10">
    <property type="entry name" value="Class II Histocompatibility Antigen, M Beta Chain, Chain B, domain 1"/>
    <property type="match status" value="1"/>
</dbReference>
<dbReference type="EMBL" id="JACAGC010000005">
    <property type="protein sequence ID" value="KAF6364751.1"/>
    <property type="molecule type" value="Genomic_DNA"/>
</dbReference>
<dbReference type="Proteomes" id="UP000585614">
    <property type="component" value="Unassembled WGS sequence"/>
</dbReference>
<dbReference type="AlphaFoldDB" id="A0A7J7YRX0"/>
<keyword evidence="4" id="KW-1133">Transmembrane helix</keyword>
<dbReference type="SMART" id="SM00921">
    <property type="entry name" value="MHC_II_beta"/>
    <property type="match status" value="1"/>
</dbReference>
<evidence type="ECO:0000256" key="5">
    <source>
        <dbReference type="ARBA" id="ARBA00023130"/>
    </source>
</evidence>
<name>A0A7J7YRX0_RHIFE</name>
<proteinExistence type="predicted"/>
<dbReference type="InterPro" id="IPR011162">
    <property type="entry name" value="MHC_I/II-like_Ag-recog"/>
</dbReference>
<evidence type="ECO:0000256" key="1">
    <source>
        <dbReference type="ARBA" id="ARBA00004479"/>
    </source>
</evidence>